<proteinExistence type="predicted"/>
<reference evidence="1 2" key="1">
    <citation type="journal article" date="2011" name="Appl. Environ. Microbiol.">
        <title>Novel Virulent and Broad-Host-Range Erwinia amylovora Bacteriophages Reveal a High Degree of Mosaicism and a Relationship to Enterobacteriaceae Phages.</title>
        <authorList>
            <person name="Born Y."/>
            <person name="Fieseler L."/>
            <person name="Marazzi J."/>
            <person name="Lurz R."/>
            <person name="Duffy B."/>
            <person name="Loessner M.J."/>
        </authorList>
    </citation>
    <scope>NUCLEOTIDE SEQUENCE [LARGE SCALE GENOMIC DNA]</scope>
</reference>
<dbReference type="GeneID" id="14010468"/>
<sequence length="35" mass="4147">MSILSKPKRCADVQAKRASIYSQKFSFVRVDYFYL</sequence>
<organism evidence="1 2">
    <name type="scientific">Erwinia phage vB_EamM-Y2</name>
    <dbReference type="NCBI Taxonomy" id="1051676"/>
    <lineage>
        <taxon>Viruses</taxon>
        <taxon>Duplodnaviria</taxon>
        <taxon>Heunggongvirae</taxon>
        <taxon>Uroviricota</taxon>
        <taxon>Caudoviricetes</taxon>
        <taxon>Chaseviridae</taxon>
        <taxon>Cleopatravirinae</taxon>
        <taxon>Loessnervirus</taxon>
        <taxon>Loessnervirus Y2</taxon>
    </lineage>
</organism>
<dbReference type="KEGG" id="vg:14010468"/>
<evidence type="ECO:0000313" key="2">
    <source>
        <dbReference type="Proteomes" id="UP000008892"/>
    </source>
</evidence>
<accession>G0YPY6</accession>
<dbReference type="Proteomes" id="UP000008892">
    <property type="component" value="Segment"/>
</dbReference>
<evidence type="ECO:0000313" key="1">
    <source>
        <dbReference type="EMBL" id="AEJ81413.1"/>
    </source>
</evidence>
<dbReference type="EMBL" id="HQ728264">
    <property type="protein sequence ID" value="AEJ81413.1"/>
    <property type="molecule type" value="Genomic_DNA"/>
</dbReference>
<protein>
    <submittedName>
        <fullName evidence="1">Gp37</fullName>
    </submittedName>
</protein>
<name>G0YPY6_9CAUD</name>
<dbReference type="RefSeq" id="YP_007004687.1">
    <property type="nucleotide sequence ID" value="NC_019504.1"/>
</dbReference>
<keyword evidence="2" id="KW-1185">Reference proteome</keyword>